<evidence type="ECO:0000313" key="15">
    <source>
        <dbReference type="EMBL" id="ORZ02771.1"/>
    </source>
</evidence>
<evidence type="ECO:0000256" key="13">
    <source>
        <dbReference type="PIRSR" id="PIRSR607828-2"/>
    </source>
</evidence>
<evidence type="ECO:0000256" key="7">
    <source>
        <dbReference type="ARBA" id="ARBA00022723"/>
    </source>
</evidence>
<dbReference type="UniPathway" id="UPA00111">
    <property type="reaction ID" value="UER00527"/>
</dbReference>
<evidence type="ECO:0000256" key="4">
    <source>
        <dbReference type="ARBA" id="ARBA00011919"/>
    </source>
</evidence>
<keyword evidence="6 14" id="KW-0963">Cytoplasm</keyword>
<evidence type="ECO:0000256" key="3">
    <source>
        <dbReference type="ARBA" id="ARBA00005286"/>
    </source>
</evidence>
<dbReference type="GO" id="GO:0005737">
    <property type="term" value="C:cytoplasm"/>
    <property type="evidence" value="ECO:0007669"/>
    <property type="project" value="UniProtKB-SubCell"/>
</dbReference>
<comment type="subcellular location">
    <subcellularLocation>
        <location evidence="1 14">Cytoplasm</location>
    </subcellularLocation>
</comment>
<feature type="binding site" evidence="13">
    <location>
        <position position="201"/>
    </location>
    <ligand>
        <name>Fe cation</name>
        <dbReference type="ChEBI" id="CHEBI:24875"/>
        <label>1</label>
    </ligand>
</feature>
<feature type="binding site" evidence="12">
    <location>
        <begin position="149"/>
        <end position="150"/>
    </location>
    <ligand>
        <name>substrate</name>
    </ligand>
</feature>
<dbReference type="PANTHER" id="PTHR12588">
    <property type="entry name" value="MYOINOSITOL OXYGENASE"/>
    <property type="match status" value="1"/>
</dbReference>
<dbReference type="OrthoDB" id="5151075at2759"/>
<feature type="binding site" evidence="13">
    <location>
        <position position="107"/>
    </location>
    <ligand>
        <name>Fe cation</name>
        <dbReference type="ChEBI" id="CHEBI:24875"/>
        <label>1</label>
    </ligand>
</feature>
<evidence type="ECO:0000256" key="11">
    <source>
        <dbReference type="ARBA" id="ARBA00048271"/>
    </source>
</evidence>
<comment type="catalytic activity">
    <reaction evidence="11 14">
        <text>myo-inositol + O2 = D-glucuronate + H2O + H(+)</text>
        <dbReference type="Rhea" id="RHEA:23696"/>
        <dbReference type="ChEBI" id="CHEBI:15377"/>
        <dbReference type="ChEBI" id="CHEBI:15378"/>
        <dbReference type="ChEBI" id="CHEBI:15379"/>
        <dbReference type="ChEBI" id="CHEBI:17268"/>
        <dbReference type="ChEBI" id="CHEBI:58720"/>
        <dbReference type="EC" id="1.13.99.1"/>
    </reaction>
</comment>
<evidence type="ECO:0000313" key="16">
    <source>
        <dbReference type="Proteomes" id="UP000242180"/>
    </source>
</evidence>
<evidence type="ECO:0000256" key="12">
    <source>
        <dbReference type="PIRSR" id="PIRSR607828-1"/>
    </source>
</evidence>
<proteinExistence type="inferred from homology"/>
<keyword evidence="9 13" id="KW-0408">Iron</keyword>
<feature type="binding site" evidence="12">
    <location>
        <position position="36"/>
    </location>
    <ligand>
        <name>substrate</name>
    </ligand>
</feature>
<evidence type="ECO:0000256" key="1">
    <source>
        <dbReference type="ARBA" id="ARBA00004496"/>
    </source>
</evidence>
<comment type="caution">
    <text evidence="15">The sequence shown here is derived from an EMBL/GenBank/DDBJ whole genome shotgun (WGS) entry which is preliminary data.</text>
</comment>
<dbReference type="EC" id="1.13.99.1" evidence="4 14"/>
<reference evidence="15 16" key="1">
    <citation type="submission" date="2016-07" db="EMBL/GenBank/DDBJ databases">
        <title>Pervasive Adenine N6-methylation of Active Genes in Fungi.</title>
        <authorList>
            <consortium name="DOE Joint Genome Institute"/>
            <person name="Mondo S.J."/>
            <person name="Dannebaum R.O."/>
            <person name="Kuo R.C."/>
            <person name="Labutti K."/>
            <person name="Haridas S."/>
            <person name="Kuo A."/>
            <person name="Salamov A."/>
            <person name="Ahrendt S.R."/>
            <person name="Lipzen A."/>
            <person name="Sullivan W."/>
            <person name="Andreopoulos W.B."/>
            <person name="Clum A."/>
            <person name="Lindquist E."/>
            <person name="Daum C."/>
            <person name="Ramamoorthy G.K."/>
            <person name="Gryganskyi A."/>
            <person name="Culley D."/>
            <person name="Magnuson J.K."/>
            <person name="James T.Y."/>
            <person name="O'Malley M.A."/>
            <person name="Stajich J.E."/>
            <person name="Spatafora J.W."/>
            <person name="Visel A."/>
            <person name="Grigoriev I.V."/>
        </authorList>
    </citation>
    <scope>NUCLEOTIDE SEQUENCE [LARGE SCALE GENOMIC DNA]</scope>
    <source>
        <strain evidence="15 16">NRRL 2496</strain>
    </source>
</reference>
<organism evidence="15 16">
    <name type="scientific">Syncephalastrum racemosum</name>
    <name type="common">Filamentous fungus</name>
    <dbReference type="NCBI Taxonomy" id="13706"/>
    <lineage>
        <taxon>Eukaryota</taxon>
        <taxon>Fungi</taxon>
        <taxon>Fungi incertae sedis</taxon>
        <taxon>Mucoromycota</taxon>
        <taxon>Mucoromycotina</taxon>
        <taxon>Mucoromycetes</taxon>
        <taxon>Mucorales</taxon>
        <taxon>Syncephalastraceae</taxon>
        <taxon>Syncephalastrum</taxon>
    </lineage>
</organism>
<dbReference type="EMBL" id="MCGN01000001">
    <property type="protein sequence ID" value="ORZ02771.1"/>
    <property type="molecule type" value="Genomic_DNA"/>
</dbReference>
<evidence type="ECO:0000256" key="14">
    <source>
        <dbReference type="RuleBase" id="RU367039"/>
    </source>
</evidence>
<dbReference type="Pfam" id="PF05153">
    <property type="entry name" value="MIOX"/>
    <property type="match status" value="1"/>
</dbReference>
<keyword evidence="16" id="KW-1185">Reference proteome</keyword>
<dbReference type="PANTHER" id="PTHR12588:SF0">
    <property type="entry name" value="INOSITOL OXYGENASE"/>
    <property type="match status" value="1"/>
</dbReference>
<comment type="similarity">
    <text evidence="3 14">Belongs to the myo-inositol oxygenase family.</text>
</comment>
<dbReference type="OMA" id="HTSGAYM"/>
<keyword evidence="7 13" id="KW-0479">Metal-binding</keyword>
<dbReference type="Gene3D" id="1.10.3210.10">
    <property type="entry name" value="Hypothetical protein af1432"/>
    <property type="match status" value="1"/>
</dbReference>
<name>A0A1X2HTB3_SYNRA</name>
<evidence type="ECO:0000256" key="8">
    <source>
        <dbReference type="ARBA" id="ARBA00023002"/>
    </source>
</evidence>
<feature type="binding site" evidence="13">
    <location>
        <position position="131"/>
    </location>
    <ligand>
        <name>Fe cation</name>
        <dbReference type="ChEBI" id="CHEBI:24875"/>
        <label>1</label>
    </ligand>
</feature>
<keyword evidence="8 14" id="KW-0560">Oxidoreductase</keyword>
<feature type="binding site" evidence="13">
    <location>
        <position position="224"/>
    </location>
    <ligand>
        <name>Fe cation</name>
        <dbReference type="ChEBI" id="CHEBI:24875"/>
        <label>1</label>
    </ligand>
</feature>
<dbReference type="STRING" id="13706.A0A1X2HTB3"/>
<accession>A0A1X2HTB3</accession>
<evidence type="ECO:0000256" key="10">
    <source>
        <dbReference type="ARBA" id="ARBA00029668"/>
    </source>
</evidence>
<dbReference type="SUPFAM" id="SSF109604">
    <property type="entry name" value="HD-domain/PDEase-like"/>
    <property type="match status" value="1"/>
</dbReference>
<evidence type="ECO:0000256" key="5">
    <source>
        <dbReference type="ARBA" id="ARBA00019269"/>
    </source>
</evidence>
<dbReference type="Proteomes" id="UP000242180">
    <property type="component" value="Unassembled WGS sequence"/>
</dbReference>
<feature type="binding site" evidence="12">
    <location>
        <position position="135"/>
    </location>
    <ligand>
        <name>substrate</name>
    </ligand>
</feature>
<dbReference type="InterPro" id="IPR007828">
    <property type="entry name" value="Inositol_oxygenase"/>
</dbReference>
<gene>
    <name evidence="15" type="ORF">BCR43DRAFT_431658</name>
</gene>
<dbReference type="GO" id="GO:0019310">
    <property type="term" value="P:inositol catabolic process"/>
    <property type="evidence" value="ECO:0007669"/>
    <property type="project" value="UniProtKB-UniRule"/>
</dbReference>
<evidence type="ECO:0000256" key="9">
    <source>
        <dbReference type="ARBA" id="ARBA00023004"/>
    </source>
</evidence>
<dbReference type="GO" id="GO:0005506">
    <property type="term" value="F:iron ion binding"/>
    <property type="evidence" value="ECO:0007669"/>
    <property type="project" value="InterPro"/>
</dbReference>
<evidence type="ECO:0000256" key="2">
    <source>
        <dbReference type="ARBA" id="ARBA00005167"/>
    </source>
</evidence>
<feature type="binding site" evidence="13">
    <location>
        <position position="257"/>
    </location>
    <ligand>
        <name>Fe cation</name>
        <dbReference type="ChEBI" id="CHEBI:24875"/>
        <label>1</label>
    </ligand>
</feature>
<feature type="binding site" evidence="13">
    <location>
        <position position="132"/>
    </location>
    <ligand>
        <name>Fe cation</name>
        <dbReference type="ChEBI" id="CHEBI:24875"/>
        <label>1</label>
    </ligand>
</feature>
<comment type="pathway">
    <text evidence="2 14">Polyol metabolism; myo-inositol degradation into D-glucuronate; D-glucuronate from myo-inositol: step 1/1.</text>
</comment>
<dbReference type="InParanoid" id="A0A1X2HTB3"/>
<sequence length="289" mass="34033">MNGLYLDERRLTEAAKVTNAWESYVHEKYATPVEFRDYNKALSIQPEVARFYKANHENQTLEHVLAMKKRYGQLDKAWMGVWETLEILNGLVDDSDPDMGDVTQITHALQAAEAARREGLPRWFILTALIHDMGKLLYFFGEQQWTVVGDTFPVGCRFADNIVHREYFANNPDFYDKIYSTEYGIYSPQCGIDNVHLSYGHDEYMYQVCQKYLPPEALFIIRYHSFFACHCDGEYDWIMTDSDREKLEWLKVFMRYDVCSKATPEPDVQELKPFYQALIAEFFPPKIRW</sequence>
<feature type="binding site" evidence="12">
    <location>
        <begin position="224"/>
        <end position="225"/>
    </location>
    <ligand>
        <name>substrate</name>
    </ligand>
</feature>
<protein>
    <recommendedName>
        <fullName evidence="5 14">Inositol oxygenase</fullName>
        <ecNumber evidence="4 14">1.13.99.1</ecNumber>
    </recommendedName>
    <alternativeName>
        <fullName evidence="10 14">Myo-inositol oxygenase</fullName>
    </alternativeName>
</protein>
<dbReference type="GO" id="GO:0050113">
    <property type="term" value="F:inositol oxygenase activity"/>
    <property type="evidence" value="ECO:0007669"/>
    <property type="project" value="UniProtKB-UniRule"/>
</dbReference>
<feature type="binding site" evidence="12">
    <location>
        <begin position="93"/>
        <end position="95"/>
    </location>
    <ligand>
        <name>substrate</name>
    </ligand>
</feature>
<evidence type="ECO:0000256" key="6">
    <source>
        <dbReference type="ARBA" id="ARBA00022490"/>
    </source>
</evidence>
<comment type="cofactor">
    <cofactor evidence="13 14">
        <name>Fe cation</name>
        <dbReference type="ChEBI" id="CHEBI:24875"/>
    </cofactor>
    <text evidence="13 14">Binds 2 iron ions per subunit.</text>
</comment>
<dbReference type="AlphaFoldDB" id="A0A1X2HTB3"/>